<protein>
    <submittedName>
        <fullName evidence="1">Uncharacterized protein</fullName>
    </submittedName>
</protein>
<comment type="caution">
    <text evidence="1">The sequence shown here is derived from an EMBL/GenBank/DDBJ whole genome shotgun (WGS) entry which is preliminary data.</text>
</comment>
<dbReference type="Proteomes" id="UP000488299">
    <property type="component" value="Unassembled WGS sequence"/>
</dbReference>
<sequence length="126" mass="14153">MAQSNRTGVPVRARTGAGIDSVEAVRQYVRNAKAVLDSLTALHYARLSITKLGVRLKKAESGRDSVGRALVSTSRDMARAELERANALALAYQYRQQRRWSKVENWLWRLAAGYFIYKQICPSCPP</sequence>
<dbReference type="EMBL" id="WELI01000009">
    <property type="protein sequence ID" value="KAB7728031.1"/>
    <property type="molecule type" value="Genomic_DNA"/>
</dbReference>
<keyword evidence="2" id="KW-1185">Reference proteome</keyword>
<name>A0A7J5TV57_9BACT</name>
<proteinExistence type="predicted"/>
<evidence type="ECO:0000313" key="2">
    <source>
        <dbReference type="Proteomes" id="UP000488299"/>
    </source>
</evidence>
<reference evidence="1 2" key="1">
    <citation type="submission" date="2019-10" db="EMBL/GenBank/DDBJ databases">
        <title>Rudanella paleaurantiibacter sp. nov., isolated from sludge.</title>
        <authorList>
            <person name="Xu S.Q."/>
        </authorList>
    </citation>
    <scope>NUCLEOTIDE SEQUENCE [LARGE SCALE GENOMIC DNA]</scope>
    <source>
        <strain evidence="1 2">HX-22-17</strain>
    </source>
</reference>
<accession>A0A7J5TV57</accession>
<dbReference type="RefSeq" id="WP_152125981.1">
    <property type="nucleotide sequence ID" value="NZ_WELI01000009.1"/>
</dbReference>
<gene>
    <name evidence="1" type="ORF">F5984_19955</name>
</gene>
<evidence type="ECO:0000313" key="1">
    <source>
        <dbReference type="EMBL" id="KAB7728031.1"/>
    </source>
</evidence>
<dbReference type="AlphaFoldDB" id="A0A7J5TV57"/>
<organism evidence="1 2">
    <name type="scientific">Rudanella paleaurantiibacter</name>
    <dbReference type="NCBI Taxonomy" id="2614655"/>
    <lineage>
        <taxon>Bacteria</taxon>
        <taxon>Pseudomonadati</taxon>
        <taxon>Bacteroidota</taxon>
        <taxon>Cytophagia</taxon>
        <taxon>Cytophagales</taxon>
        <taxon>Cytophagaceae</taxon>
        <taxon>Rudanella</taxon>
    </lineage>
</organism>